<sequence>MNIALRYPKEMSETLSTEVVELPPYGADAEETEKKRLRRRQLVAWLVWGGVVAVVVAGLTAGVALGWGARKHD</sequence>
<gene>
    <name evidence="2" type="ORF">PoMZ_12672</name>
</gene>
<dbReference type="Proteomes" id="UP000294847">
    <property type="component" value="Chromosome 7"/>
</dbReference>
<reference evidence="2 3" key="1">
    <citation type="journal article" date="2019" name="Mol. Biol. Evol.">
        <title>Blast fungal genomes show frequent chromosomal changes, gene gains and losses, and effector gene turnover.</title>
        <authorList>
            <person name="Gomez Luciano L.B."/>
            <person name="Jason Tsai I."/>
            <person name="Chuma I."/>
            <person name="Tosa Y."/>
            <person name="Chen Y.H."/>
            <person name="Li J.Y."/>
            <person name="Li M.Y."/>
            <person name="Jade Lu M.Y."/>
            <person name="Nakayashiki H."/>
            <person name="Li W.H."/>
        </authorList>
    </citation>
    <scope>NUCLEOTIDE SEQUENCE [LARGE SCALE GENOMIC DNA]</scope>
    <source>
        <strain evidence="2">MZ5-1-6</strain>
    </source>
</reference>
<accession>A0A4P7NTK3</accession>
<dbReference type="EMBL" id="CP034210">
    <property type="protein sequence ID" value="QBZ65709.1"/>
    <property type="molecule type" value="Genomic_DNA"/>
</dbReference>
<protein>
    <submittedName>
        <fullName evidence="2">Uncharacterized protein</fullName>
    </submittedName>
</protein>
<feature type="transmembrane region" description="Helical" evidence="1">
    <location>
        <begin position="42"/>
        <end position="67"/>
    </location>
</feature>
<name>A0A4P7NTK3_PYROR</name>
<dbReference type="AlphaFoldDB" id="A0A4P7NTK3"/>
<keyword evidence="1" id="KW-1133">Transmembrane helix</keyword>
<keyword evidence="1" id="KW-0812">Transmembrane</keyword>
<evidence type="ECO:0000313" key="3">
    <source>
        <dbReference type="Proteomes" id="UP000294847"/>
    </source>
</evidence>
<proteinExistence type="predicted"/>
<evidence type="ECO:0000313" key="2">
    <source>
        <dbReference type="EMBL" id="QBZ65709.1"/>
    </source>
</evidence>
<organism evidence="2 3">
    <name type="scientific">Pyricularia oryzae</name>
    <name type="common">Rice blast fungus</name>
    <name type="synonym">Magnaporthe oryzae</name>
    <dbReference type="NCBI Taxonomy" id="318829"/>
    <lineage>
        <taxon>Eukaryota</taxon>
        <taxon>Fungi</taxon>
        <taxon>Dikarya</taxon>
        <taxon>Ascomycota</taxon>
        <taxon>Pezizomycotina</taxon>
        <taxon>Sordariomycetes</taxon>
        <taxon>Sordariomycetidae</taxon>
        <taxon>Magnaporthales</taxon>
        <taxon>Pyriculariaceae</taxon>
        <taxon>Pyricularia</taxon>
    </lineage>
</organism>
<keyword evidence="1" id="KW-0472">Membrane</keyword>
<evidence type="ECO:0000256" key="1">
    <source>
        <dbReference type="SAM" id="Phobius"/>
    </source>
</evidence>